<dbReference type="InterPro" id="IPR001126">
    <property type="entry name" value="UmuC"/>
</dbReference>
<gene>
    <name evidence="5" type="ORF">GCM10022403_087840</name>
</gene>
<keyword evidence="2" id="KW-0227">DNA damage</keyword>
<evidence type="ECO:0000256" key="3">
    <source>
        <dbReference type="SAM" id="MobiDB-lite"/>
    </source>
</evidence>
<dbReference type="EMBL" id="BAABDE010000042">
    <property type="protein sequence ID" value="GAA3842218.1"/>
    <property type="molecule type" value="Genomic_DNA"/>
</dbReference>
<proteinExistence type="inferred from homology"/>
<keyword evidence="6" id="KW-1185">Reference proteome</keyword>
<evidence type="ECO:0000313" key="5">
    <source>
        <dbReference type="EMBL" id="GAA3842218.1"/>
    </source>
</evidence>
<evidence type="ECO:0000256" key="2">
    <source>
        <dbReference type="ARBA" id="ARBA00022763"/>
    </source>
</evidence>
<evidence type="ECO:0000259" key="4">
    <source>
        <dbReference type="PROSITE" id="PS50173"/>
    </source>
</evidence>
<dbReference type="Pfam" id="PF21999">
    <property type="entry name" value="IMS_HHH_1"/>
    <property type="match status" value="1"/>
</dbReference>
<dbReference type="SUPFAM" id="SSF100879">
    <property type="entry name" value="Lesion bypass DNA polymerase (Y-family), little finger domain"/>
    <property type="match status" value="1"/>
</dbReference>
<dbReference type="InterPro" id="IPR053848">
    <property type="entry name" value="IMS_HHH_1"/>
</dbReference>
<dbReference type="Gene3D" id="1.10.150.20">
    <property type="entry name" value="5' to 3' exonuclease, C-terminal subdomain"/>
    <property type="match status" value="1"/>
</dbReference>
<dbReference type="InterPro" id="IPR036775">
    <property type="entry name" value="DNA_pol_Y-fam_lit_finger_sf"/>
</dbReference>
<feature type="region of interest" description="Disordered" evidence="3">
    <location>
        <begin position="173"/>
        <end position="197"/>
    </location>
</feature>
<dbReference type="PANTHER" id="PTHR35369:SF2">
    <property type="entry name" value="BLR3025 PROTEIN"/>
    <property type="match status" value="1"/>
</dbReference>
<dbReference type="PROSITE" id="PS50173">
    <property type="entry name" value="UMUC"/>
    <property type="match status" value="1"/>
</dbReference>
<dbReference type="Proteomes" id="UP001501009">
    <property type="component" value="Unassembled WGS sequence"/>
</dbReference>
<name>A0ABP7JFJ2_9ACTN</name>
<dbReference type="PANTHER" id="PTHR35369">
    <property type="entry name" value="BLR3025 PROTEIN-RELATED"/>
    <property type="match status" value="1"/>
</dbReference>
<reference evidence="6" key="1">
    <citation type="journal article" date="2019" name="Int. J. Syst. Evol. Microbiol.">
        <title>The Global Catalogue of Microorganisms (GCM) 10K type strain sequencing project: providing services to taxonomists for standard genome sequencing and annotation.</title>
        <authorList>
            <consortium name="The Broad Institute Genomics Platform"/>
            <consortium name="The Broad Institute Genome Sequencing Center for Infectious Disease"/>
            <person name="Wu L."/>
            <person name="Ma J."/>
        </authorList>
    </citation>
    <scope>NUCLEOTIDE SEQUENCE [LARGE SCALE GENOMIC DNA]</scope>
    <source>
        <strain evidence="6">JCM 17138</strain>
    </source>
</reference>
<feature type="domain" description="UmuC" evidence="4">
    <location>
        <begin position="26"/>
        <end position="129"/>
    </location>
</feature>
<dbReference type="InterPro" id="IPR050356">
    <property type="entry name" value="SulA_CellDiv_inhibitor"/>
</dbReference>
<dbReference type="InterPro" id="IPR043502">
    <property type="entry name" value="DNA/RNA_pol_sf"/>
</dbReference>
<comment type="similarity">
    <text evidence="1">Belongs to the DNA polymerase type-Y family.</text>
</comment>
<protein>
    <recommendedName>
        <fullName evidence="4">UmuC domain-containing protein</fullName>
    </recommendedName>
</protein>
<accession>A0ABP7JFJ2</accession>
<dbReference type="InterPro" id="IPR017961">
    <property type="entry name" value="DNA_pol_Y-fam_little_finger"/>
</dbReference>
<comment type="caution">
    <text evidence="5">The sequence shown here is derived from an EMBL/GenBank/DDBJ whole genome shotgun (WGS) entry which is preliminary data.</text>
</comment>
<organism evidence="5 6">
    <name type="scientific">Streptomyces coacervatus</name>
    <dbReference type="NCBI Taxonomy" id="647381"/>
    <lineage>
        <taxon>Bacteria</taxon>
        <taxon>Bacillati</taxon>
        <taxon>Actinomycetota</taxon>
        <taxon>Actinomycetes</taxon>
        <taxon>Kitasatosporales</taxon>
        <taxon>Streptomycetaceae</taxon>
        <taxon>Streptomyces</taxon>
    </lineage>
</organism>
<dbReference type="Gene3D" id="3.30.1490.100">
    <property type="entry name" value="DNA polymerase, Y-family, little finger domain"/>
    <property type="match status" value="1"/>
</dbReference>
<dbReference type="SUPFAM" id="SSF56672">
    <property type="entry name" value="DNA/RNA polymerases"/>
    <property type="match status" value="1"/>
</dbReference>
<sequence>MNTMTRDRAILRIHFHHDGNEDLYHQLLAVLDGISPRWQALPPTAADQDVTGALKYFDRHPRDLALLIALRAAAFYGVQTTIGGGNSILIAAMAADTTPPGRITIVDPTPDAIAAFLNPRPVHALPGIGPATATLLTRHGLHTIGALADTPPLTLQRLLGKATGREIADRVRGHDHRPITPGSAPASRSARHDFPHDELDPLQHRRALLVLAEQLGADLRATHDAAGTLTIDIRYADRSHTTRTRTLPEAANHSAALTHAAFRIYDTLGLQRARVRTITLRASALRTAADAHHQLLLDASDDKARRLEKAADTARAHFGPDAVFPASLAPSP</sequence>
<evidence type="ECO:0000313" key="6">
    <source>
        <dbReference type="Proteomes" id="UP001501009"/>
    </source>
</evidence>
<dbReference type="Pfam" id="PF11799">
    <property type="entry name" value="IMS_C"/>
    <property type="match status" value="1"/>
</dbReference>
<evidence type="ECO:0000256" key="1">
    <source>
        <dbReference type="ARBA" id="ARBA00010945"/>
    </source>
</evidence>